<reference evidence="1 2" key="1">
    <citation type="journal article" date="2023" name="Mol. Phylogenet. Evol.">
        <title>Genome-scale phylogeny and comparative genomics of the fungal order Sordariales.</title>
        <authorList>
            <person name="Hensen N."/>
            <person name="Bonometti L."/>
            <person name="Westerberg I."/>
            <person name="Brannstrom I.O."/>
            <person name="Guillou S."/>
            <person name="Cros-Aarteil S."/>
            <person name="Calhoun S."/>
            <person name="Haridas S."/>
            <person name="Kuo A."/>
            <person name="Mondo S."/>
            <person name="Pangilinan J."/>
            <person name="Riley R."/>
            <person name="LaButti K."/>
            <person name="Andreopoulos B."/>
            <person name="Lipzen A."/>
            <person name="Chen C."/>
            <person name="Yan M."/>
            <person name="Daum C."/>
            <person name="Ng V."/>
            <person name="Clum A."/>
            <person name="Steindorff A."/>
            <person name="Ohm R.A."/>
            <person name="Martin F."/>
            <person name="Silar P."/>
            <person name="Natvig D.O."/>
            <person name="Lalanne C."/>
            <person name="Gautier V."/>
            <person name="Ament-Velasquez S.L."/>
            <person name="Kruys A."/>
            <person name="Hutchinson M.I."/>
            <person name="Powell A.J."/>
            <person name="Barry K."/>
            <person name="Miller A.N."/>
            <person name="Grigoriev I.V."/>
            <person name="Debuchy R."/>
            <person name="Gladieux P."/>
            <person name="Hiltunen Thoren M."/>
            <person name="Johannesson H."/>
        </authorList>
    </citation>
    <scope>NUCLEOTIDE SEQUENCE [LARGE SCALE GENOMIC DNA]</scope>
    <source>
        <strain evidence="1 2">FGSC 10403</strain>
    </source>
</reference>
<gene>
    <name evidence="1" type="ORF">B0T23DRAFT_162035</name>
</gene>
<protein>
    <submittedName>
        <fullName evidence="1">Uncharacterized protein</fullName>
    </submittedName>
</protein>
<dbReference type="EMBL" id="JAULSX010000005">
    <property type="protein sequence ID" value="KAK3490442.1"/>
    <property type="molecule type" value="Genomic_DNA"/>
</dbReference>
<evidence type="ECO:0000313" key="1">
    <source>
        <dbReference type="EMBL" id="KAK3490442.1"/>
    </source>
</evidence>
<dbReference type="AlphaFoldDB" id="A0AAJ0I545"/>
<proteinExistence type="predicted"/>
<keyword evidence="2" id="KW-1185">Reference proteome</keyword>
<evidence type="ECO:0000313" key="2">
    <source>
        <dbReference type="Proteomes" id="UP001285908"/>
    </source>
</evidence>
<dbReference type="RefSeq" id="XP_062691625.1">
    <property type="nucleotide sequence ID" value="XM_062832743.1"/>
</dbReference>
<organism evidence="1 2">
    <name type="scientific">Neurospora hispaniola</name>
    <dbReference type="NCBI Taxonomy" id="588809"/>
    <lineage>
        <taxon>Eukaryota</taxon>
        <taxon>Fungi</taxon>
        <taxon>Dikarya</taxon>
        <taxon>Ascomycota</taxon>
        <taxon>Pezizomycotina</taxon>
        <taxon>Sordariomycetes</taxon>
        <taxon>Sordariomycetidae</taxon>
        <taxon>Sordariales</taxon>
        <taxon>Sordariaceae</taxon>
        <taxon>Neurospora</taxon>
    </lineage>
</organism>
<comment type="caution">
    <text evidence="1">The sequence shown here is derived from an EMBL/GenBank/DDBJ whole genome shotgun (WGS) entry which is preliminary data.</text>
</comment>
<sequence>MLPSSTAVSLNQAPPAPIQWYDHVLRKKYRDPLKLKQALTAMYGEGNYRIKVRADRWIVTIPKEMSNIEMDELENSVYSHY</sequence>
<dbReference type="GeneID" id="87870365"/>
<dbReference type="Proteomes" id="UP001285908">
    <property type="component" value="Unassembled WGS sequence"/>
</dbReference>
<accession>A0AAJ0I545</accession>
<name>A0AAJ0I545_9PEZI</name>